<dbReference type="EMBL" id="CACRSQ010000010">
    <property type="protein sequence ID" value="VYT39527.1"/>
    <property type="molecule type" value="Genomic_DNA"/>
</dbReference>
<evidence type="ECO:0000259" key="1">
    <source>
        <dbReference type="Pfam" id="PF20248"/>
    </source>
</evidence>
<dbReference type="AlphaFoldDB" id="A0A6N2WCG8"/>
<gene>
    <name evidence="2" type="ORF">ACLFYP115_03188</name>
</gene>
<sequence>MFIYGGGDHVAEEPKLKAALQTGVHIAGEPFRSSIVYGEEGLCLGAGWENENHHKLSLSGVTESLSLNLPEFLNWEMELRRAGVLYKAGKQEILMEISTAENRRLLFAAKIKEGIYSLRLYPEISCRLHNLPVMGKYLGEQDLIKVRYMQALYQKEGGFRGQCLIEASFSGSGYKFGDEDVKLPQQDIEEHKSLSPAEEKKSGVHWMELNKKIGPCIVKRIGGAFQDGTIRVCVDAGLTISVLTLDFMELSLGIKPGPKFDFQFGLRGMAVTVKKPPLMISGGLYVAEPGRLYNGEVTVAFEKFTFLALGSYGLTEQTDKPSFFIYLMLDYAFGGSPCFYITGLCAGFGLNRKINIPPLSGVKDFPFVAAARGTSKTLKPGTGASEALNTLSDHIKPCEGMNFLTAGIKFTSFGIVESVVIVNVEFGTKFELSLLGTSEISLPPKCSDPVVYGCLNLRAVFSPGDGILLIEGAMSNDSYLFCRDARLTGGFAFYSWFKGEYEGDFVFSVGGYHPQFQRGHYPEVDRVGLNWKISDHLELIGEAYFALTPNCLMAGGKLELNYHIGKLAAWCHAYADFLIQWKPFHYDISIGVSVGASYRLDLLFIHKTFKIELGADLHLWGPEFSGTAHIKWFIISFTIKFNTGSPNQPPRLNWKQFYTEFLPDFSGGIKGEVSSSDISEKSKEPLKLARMNPQGGYLGEREKGELKYHYINARQFQMEIESALPVVSAQVNKKGEQLKDPGYGIYPMGITGLHASLDVHLYGYHADGTMSETAVNYRPVCKNVPRALWNSRQPDMNQDMIKDACMGLSVWGGEKTGHFIPPDKEGRPAWYRLAQLLKNEVYRCPEHFIWEKTKIIEGKDFTGEEMEDSIAKNDKRSEWLLELNEFGVRAEDQIHMDHFAAHFKEVFSAPVEMRSTGCRRDKN</sequence>
<accession>A0A6N2WCG8</accession>
<feature type="domain" description="DUF6603" evidence="1">
    <location>
        <begin position="209"/>
        <end position="671"/>
    </location>
</feature>
<protein>
    <recommendedName>
        <fullName evidence="1">DUF6603 domain-containing protein</fullName>
    </recommendedName>
</protein>
<evidence type="ECO:0000313" key="2">
    <source>
        <dbReference type="EMBL" id="VYT39527.1"/>
    </source>
</evidence>
<reference evidence="2" key="1">
    <citation type="submission" date="2019-11" db="EMBL/GenBank/DDBJ databases">
        <authorList>
            <person name="Feng L."/>
        </authorList>
    </citation>
    <scope>NUCLEOTIDE SEQUENCE</scope>
    <source>
        <strain evidence="2">AcaccaeLFYP115</strain>
    </source>
</reference>
<dbReference type="InterPro" id="IPR046538">
    <property type="entry name" value="DUF6603"/>
</dbReference>
<dbReference type="Pfam" id="PF20248">
    <property type="entry name" value="DUF6603"/>
    <property type="match status" value="1"/>
</dbReference>
<proteinExistence type="predicted"/>
<organism evidence="2">
    <name type="scientific">Anaerostipes caccae</name>
    <dbReference type="NCBI Taxonomy" id="105841"/>
    <lineage>
        <taxon>Bacteria</taxon>
        <taxon>Bacillati</taxon>
        <taxon>Bacillota</taxon>
        <taxon>Clostridia</taxon>
        <taxon>Lachnospirales</taxon>
        <taxon>Lachnospiraceae</taxon>
        <taxon>Anaerostipes</taxon>
    </lineage>
</organism>
<name>A0A6N2WCG8_9FIRM</name>